<evidence type="ECO:0000313" key="2">
    <source>
        <dbReference type="EMBL" id="KAJ3224049.1"/>
    </source>
</evidence>
<dbReference type="Gene3D" id="3.30.450.40">
    <property type="match status" value="2"/>
</dbReference>
<dbReference type="Pfam" id="PF00211">
    <property type="entry name" value="Guanylate_cyc"/>
    <property type="match status" value="1"/>
</dbReference>
<dbReference type="SMART" id="SM00044">
    <property type="entry name" value="CYCc"/>
    <property type="match status" value="1"/>
</dbReference>
<organism evidence="2 3">
    <name type="scientific">Clydaea vesicula</name>
    <dbReference type="NCBI Taxonomy" id="447962"/>
    <lineage>
        <taxon>Eukaryota</taxon>
        <taxon>Fungi</taxon>
        <taxon>Fungi incertae sedis</taxon>
        <taxon>Chytridiomycota</taxon>
        <taxon>Chytridiomycota incertae sedis</taxon>
        <taxon>Chytridiomycetes</taxon>
        <taxon>Lobulomycetales</taxon>
        <taxon>Lobulomycetaceae</taxon>
        <taxon>Clydaea</taxon>
    </lineage>
</organism>
<dbReference type="Pfam" id="PF01590">
    <property type="entry name" value="GAF"/>
    <property type="match status" value="1"/>
</dbReference>
<dbReference type="InterPro" id="IPR050697">
    <property type="entry name" value="Adenylyl/Guanylyl_Cyclase_3/4"/>
</dbReference>
<dbReference type="InterPro" id="IPR001054">
    <property type="entry name" value="A/G_cyclase"/>
</dbReference>
<protein>
    <recommendedName>
        <fullName evidence="1">Guanylate cyclase domain-containing protein</fullName>
    </recommendedName>
</protein>
<dbReference type="GO" id="GO:0035556">
    <property type="term" value="P:intracellular signal transduction"/>
    <property type="evidence" value="ECO:0007669"/>
    <property type="project" value="InterPro"/>
</dbReference>
<dbReference type="Proteomes" id="UP001211065">
    <property type="component" value="Unassembled WGS sequence"/>
</dbReference>
<gene>
    <name evidence="2" type="ORF">HK099_000327</name>
</gene>
<dbReference type="PANTHER" id="PTHR43081:SF1">
    <property type="entry name" value="ADENYLATE CYCLASE, TERMINAL-DIFFERENTIATION SPECIFIC"/>
    <property type="match status" value="1"/>
</dbReference>
<sequence>MTSIESVFPSNNPSILPQLPKKFSVHCVPETQRKSANNKLNKSSRSNYDINSITQSTWVAFSSMTDLEKNALLKGNIEGKTFTLHPKLYANKTSLQRLTGKERNMHGAKSFKTYDKPWIEQIKVKSHSDEYVDLDTLNKDFRAIAPGGDDNNNLIDYFFPEQSLNYRFGSTKSTQEQNVINTNIYTKLFNAKFDIPEISKQMKISKPELSKKFADFLTAMSKKLQNIMKSIQEISAQDKTEMSWEKIRNSIGEAVNGKYITLYILEESTQDLIVKSSNWQTVHRRIASSGVFCASNVLHHRVCNLYNVKDSLEEYTVEIDQVYGVLDCECVLSVPIRQGASRVVGILEVINKTCGAPYFNTEDEFIIKTYSSLCTLISMNSAINGQETTAGVNRNEGNADVFSTTASLMTSEMDLNGLVAEMMKKVQDLVSAERSTVFMIDFKTNELWSTLAHNSSEIRIPLNTGIAGYVANHGEICNIRDAYNDSRFNRAVDIKTGFKTRTILCMPMRNSIGKVIGVVQLINKLPENTIFNVDDEVLLLSFASLGPFSQQNEMLIDDIKRAYKSNEKIEVQNYPFILNNCSTKIINYQIFQITDKVDSNVMSTEKKDLQIGDKLLKQTNQNDEKNISSVINVLIHIEEVTDRNRLANTLARYMKVELATKLLNEGDRLLSGVKQRATILYANLRDFNSMSEKMEANEVISTLNNYLNNVMNCITEEKGIVDKIFGDSVLGVFGTPYPEGDDAIRAVSTALRIRTWIYTSKEKNNSKSPTLRVGLGISSGMVFSGSVGPSDRQEYTVMGDTCCLASQLERATKIYGVDILIDGNSKEEAKTHFHLREVDIVHFKGQKVPIAVYEVLEFRGVELGRDVMTSLICYELGLSEYRQQNWLMAVSHFRKAVQLSDDEPSKVFIWRCKSILEGKFEVPKVNWDGTWNTAEGLEPLEENKLIE</sequence>
<dbReference type="EMBL" id="JADGJW010000107">
    <property type="protein sequence ID" value="KAJ3224049.1"/>
    <property type="molecule type" value="Genomic_DNA"/>
</dbReference>
<evidence type="ECO:0000259" key="1">
    <source>
        <dbReference type="PROSITE" id="PS50125"/>
    </source>
</evidence>
<dbReference type="InterPro" id="IPR003018">
    <property type="entry name" value="GAF"/>
</dbReference>
<dbReference type="SMART" id="SM00065">
    <property type="entry name" value="GAF"/>
    <property type="match status" value="2"/>
</dbReference>
<name>A0AAD5XXL1_9FUNG</name>
<comment type="caution">
    <text evidence="2">The sequence shown here is derived from an EMBL/GenBank/DDBJ whole genome shotgun (WGS) entry which is preliminary data.</text>
</comment>
<dbReference type="InterPro" id="IPR029016">
    <property type="entry name" value="GAF-like_dom_sf"/>
</dbReference>
<dbReference type="CDD" id="cd07302">
    <property type="entry name" value="CHD"/>
    <property type="match status" value="1"/>
</dbReference>
<proteinExistence type="predicted"/>
<dbReference type="PROSITE" id="PS50125">
    <property type="entry name" value="GUANYLATE_CYCLASE_2"/>
    <property type="match status" value="1"/>
</dbReference>
<keyword evidence="3" id="KW-1185">Reference proteome</keyword>
<dbReference type="AlphaFoldDB" id="A0AAD5XXL1"/>
<dbReference type="InterPro" id="IPR029787">
    <property type="entry name" value="Nucleotide_cyclase"/>
</dbReference>
<evidence type="ECO:0000313" key="3">
    <source>
        <dbReference type="Proteomes" id="UP001211065"/>
    </source>
</evidence>
<feature type="domain" description="Guanylate cyclase" evidence="1">
    <location>
        <begin position="678"/>
        <end position="809"/>
    </location>
</feature>
<dbReference type="PANTHER" id="PTHR43081">
    <property type="entry name" value="ADENYLATE CYCLASE, TERMINAL-DIFFERENTIATION SPECIFIC-RELATED"/>
    <property type="match status" value="1"/>
</dbReference>
<reference evidence="2" key="1">
    <citation type="submission" date="2020-05" db="EMBL/GenBank/DDBJ databases">
        <title>Phylogenomic resolution of chytrid fungi.</title>
        <authorList>
            <person name="Stajich J.E."/>
            <person name="Amses K."/>
            <person name="Simmons R."/>
            <person name="Seto K."/>
            <person name="Myers J."/>
            <person name="Bonds A."/>
            <person name="Quandt C.A."/>
            <person name="Barry K."/>
            <person name="Liu P."/>
            <person name="Grigoriev I."/>
            <person name="Longcore J.E."/>
            <person name="James T.Y."/>
        </authorList>
    </citation>
    <scope>NUCLEOTIDE SEQUENCE</scope>
    <source>
        <strain evidence="2">JEL0476</strain>
    </source>
</reference>
<accession>A0AAD5XXL1</accession>
<dbReference type="SUPFAM" id="SSF55073">
    <property type="entry name" value="Nucleotide cyclase"/>
    <property type="match status" value="1"/>
</dbReference>
<dbReference type="GO" id="GO:0006171">
    <property type="term" value="P:cAMP biosynthetic process"/>
    <property type="evidence" value="ECO:0007669"/>
    <property type="project" value="TreeGrafter"/>
</dbReference>
<dbReference type="SUPFAM" id="SSF55781">
    <property type="entry name" value="GAF domain-like"/>
    <property type="match status" value="2"/>
</dbReference>
<dbReference type="Gene3D" id="3.30.70.1230">
    <property type="entry name" value="Nucleotide cyclase"/>
    <property type="match status" value="1"/>
</dbReference>